<evidence type="ECO:0000256" key="5">
    <source>
        <dbReference type="ARBA" id="ARBA00022989"/>
    </source>
</evidence>
<evidence type="ECO:0000256" key="6">
    <source>
        <dbReference type="ARBA" id="ARBA00023136"/>
    </source>
</evidence>
<comment type="similarity">
    <text evidence="2">Belongs to the DedA family.</text>
</comment>
<dbReference type="InterPro" id="IPR032816">
    <property type="entry name" value="VTT_dom"/>
</dbReference>
<accession>A0ABW3SKF6</accession>
<dbReference type="RefSeq" id="WP_031539329.1">
    <property type="nucleotide sequence ID" value="NZ_JAKSXN010000103.1"/>
</dbReference>
<keyword evidence="5 7" id="KW-1133">Transmembrane helix</keyword>
<keyword evidence="6 7" id="KW-0472">Membrane</keyword>
<evidence type="ECO:0000256" key="2">
    <source>
        <dbReference type="ARBA" id="ARBA00010792"/>
    </source>
</evidence>
<dbReference type="PANTHER" id="PTHR42709:SF6">
    <property type="entry name" value="UNDECAPRENYL PHOSPHATE TRANSPORTER A"/>
    <property type="match status" value="1"/>
</dbReference>
<evidence type="ECO:0000259" key="8">
    <source>
        <dbReference type="Pfam" id="PF09335"/>
    </source>
</evidence>
<dbReference type="EMBL" id="JBHTKZ010000092">
    <property type="protein sequence ID" value="MFD1184421.1"/>
    <property type="molecule type" value="Genomic_DNA"/>
</dbReference>
<sequence>MENWITEIMNSYGYMGIFLLIMLENIFPPIPSEVILTFGGFMTTTTNMGVLGVVVASTAGSVAGAVILYAIGMLINVNRLEKIVDKWGHILRLTRKDIYKAQSWFDRYGVWTVFFCRFIPLIRSLISIPAGMARMNFWLFFLLTTVGTMIWNVVLIKVGAAVGSSWHDIVNYMNIYSNIAYAILVVLFIILVVIYVKKKTKKNSD</sequence>
<feature type="domain" description="VTT" evidence="8">
    <location>
        <begin position="30"/>
        <end position="160"/>
    </location>
</feature>
<dbReference type="Pfam" id="PF09335">
    <property type="entry name" value="VTT_dom"/>
    <property type="match status" value="1"/>
</dbReference>
<evidence type="ECO:0000256" key="4">
    <source>
        <dbReference type="ARBA" id="ARBA00022692"/>
    </source>
</evidence>
<protein>
    <submittedName>
        <fullName evidence="9">DedA family protein</fullName>
    </submittedName>
</protein>
<evidence type="ECO:0000256" key="3">
    <source>
        <dbReference type="ARBA" id="ARBA00022475"/>
    </source>
</evidence>
<name>A0ABW3SKF6_9BACL</name>
<keyword evidence="3" id="KW-1003">Cell membrane</keyword>
<dbReference type="PANTHER" id="PTHR42709">
    <property type="entry name" value="ALKALINE PHOSPHATASE LIKE PROTEIN"/>
    <property type="match status" value="1"/>
</dbReference>
<feature type="transmembrane region" description="Helical" evidence="7">
    <location>
        <begin position="138"/>
        <end position="163"/>
    </location>
</feature>
<gene>
    <name evidence="9" type="ORF">ACFQ2Z_24130</name>
</gene>
<organism evidence="9 10">
    <name type="scientific">Paenibacillus timonensis</name>
    <dbReference type="NCBI Taxonomy" id="225915"/>
    <lineage>
        <taxon>Bacteria</taxon>
        <taxon>Bacillati</taxon>
        <taxon>Bacillota</taxon>
        <taxon>Bacilli</taxon>
        <taxon>Bacillales</taxon>
        <taxon>Paenibacillaceae</taxon>
        <taxon>Paenibacillus</taxon>
    </lineage>
</organism>
<dbReference type="Proteomes" id="UP001597211">
    <property type="component" value="Unassembled WGS sequence"/>
</dbReference>
<proteinExistence type="inferred from homology"/>
<evidence type="ECO:0000313" key="9">
    <source>
        <dbReference type="EMBL" id="MFD1184421.1"/>
    </source>
</evidence>
<keyword evidence="4 7" id="KW-0812">Transmembrane</keyword>
<feature type="transmembrane region" description="Helical" evidence="7">
    <location>
        <begin position="12"/>
        <end position="36"/>
    </location>
</feature>
<dbReference type="InterPro" id="IPR051311">
    <property type="entry name" value="DedA_domain"/>
</dbReference>
<evidence type="ECO:0000256" key="1">
    <source>
        <dbReference type="ARBA" id="ARBA00004651"/>
    </source>
</evidence>
<keyword evidence="10" id="KW-1185">Reference proteome</keyword>
<feature type="transmembrane region" description="Helical" evidence="7">
    <location>
        <begin position="48"/>
        <end position="71"/>
    </location>
</feature>
<comment type="caution">
    <text evidence="9">The sequence shown here is derived from an EMBL/GenBank/DDBJ whole genome shotgun (WGS) entry which is preliminary data.</text>
</comment>
<evidence type="ECO:0000256" key="7">
    <source>
        <dbReference type="SAM" id="Phobius"/>
    </source>
</evidence>
<evidence type="ECO:0000313" key="10">
    <source>
        <dbReference type="Proteomes" id="UP001597211"/>
    </source>
</evidence>
<comment type="subcellular location">
    <subcellularLocation>
        <location evidence="1">Cell membrane</location>
        <topology evidence="1">Multi-pass membrane protein</topology>
    </subcellularLocation>
</comment>
<reference evidence="10" key="1">
    <citation type="journal article" date="2019" name="Int. J. Syst. Evol. Microbiol.">
        <title>The Global Catalogue of Microorganisms (GCM) 10K type strain sequencing project: providing services to taxonomists for standard genome sequencing and annotation.</title>
        <authorList>
            <consortium name="The Broad Institute Genomics Platform"/>
            <consortium name="The Broad Institute Genome Sequencing Center for Infectious Disease"/>
            <person name="Wu L."/>
            <person name="Ma J."/>
        </authorList>
    </citation>
    <scope>NUCLEOTIDE SEQUENCE [LARGE SCALE GENOMIC DNA]</scope>
    <source>
        <strain evidence="10">CCUG 48216</strain>
    </source>
</reference>
<feature type="transmembrane region" description="Helical" evidence="7">
    <location>
        <begin position="175"/>
        <end position="196"/>
    </location>
</feature>